<dbReference type="InterPro" id="IPR015262">
    <property type="entry name" value="tRNA_Ile_lys_synt_subst-bd"/>
</dbReference>
<dbReference type="AlphaFoldDB" id="A0A451D5A2"/>
<dbReference type="InterPro" id="IPR011063">
    <property type="entry name" value="TilS/TtcA_N"/>
</dbReference>
<evidence type="ECO:0000256" key="8">
    <source>
        <dbReference type="HAMAP-Rule" id="MF_01161"/>
    </source>
</evidence>
<evidence type="ECO:0000259" key="9">
    <source>
        <dbReference type="SMART" id="SM00977"/>
    </source>
</evidence>
<feature type="domain" description="Lysidine-tRNA(Ile) synthetase C-terminal" evidence="9">
    <location>
        <begin position="360"/>
        <end position="432"/>
    </location>
</feature>
<feature type="binding site" evidence="8">
    <location>
        <begin position="22"/>
        <end position="27"/>
    </location>
    <ligand>
        <name>ATP</name>
        <dbReference type="ChEBI" id="CHEBI:30616"/>
    </ligand>
</feature>
<dbReference type="PANTHER" id="PTHR43033">
    <property type="entry name" value="TRNA(ILE)-LYSIDINE SYNTHASE-RELATED"/>
    <property type="match status" value="1"/>
</dbReference>
<evidence type="ECO:0000256" key="5">
    <source>
        <dbReference type="ARBA" id="ARBA00022741"/>
    </source>
</evidence>
<dbReference type="Pfam" id="PF09179">
    <property type="entry name" value="TilS"/>
    <property type="match status" value="1"/>
</dbReference>
<evidence type="ECO:0000256" key="3">
    <source>
        <dbReference type="ARBA" id="ARBA00022598"/>
    </source>
</evidence>
<dbReference type="Gene3D" id="1.20.59.20">
    <property type="match status" value="1"/>
</dbReference>
<dbReference type="GO" id="GO:0005524">
    <property type="term" value="F:ATP binding"/>
    <property type="evidence" value="ECO:0007669"/>
    <property type="project" value="UniProtKB-UniRule"/>
</dbReference>
<keyword evidence="5 8" id="KW-0547">Nucleotide-binding</keyword>
<dbReference type="Proteomes" id="UP000294338">
    <property type="component" value="Chromosome 1"/>
</dbReference>
<dbReference type="SMART" id="SM00977">
    <property type="entry name" value="TilS_C"/>
    <property type="match status" value="1"/>
</dbReference>
<dbReference type="InterPro" id="IPR012795">
    <property type="entry name" value="tRNA_Ile_lys_synt_N"/>
</dbReference>
<dbReference type="Pfam" id="PF01171">
    <property type="entry name" value="ATP_bind_3"/>
    <property type="match status" value="1"/>
</dbReference>
<comment type="function">
    <text evidence="8">Ligates lysine onto the cytidine present at position 34 of the AUA codon-specific tRNA(Ile) that contains the anticodon CAU, in an ATP-dependent manner. Cytidine is converted to lysidine, thus changing the amino acid specificity of the tRNA from methionine to isoleucine.</text>
</comment>
<comment type="similarity">
    <text evidence="8">Belongs to the tRNA(Ile)-lysidine synthase family.</text>
</comment>
<evidence type="ECO:0000256" key="6">
    <source>
        <dbReference type="ARBA" id="ARBA00022840"/>
    </source>
</evidence>
<keyword evidence="3 8" id="KW-0436">Ligase</keyword>
<dbReference type="Pfam" id="PF11734">
    <property type="entry name" value="TilS_C"/>
    <property type="match status" value="1"/>
</dbReference>
<dbReference type="GO" id="GO:0032267">
    <property type="term" value="F:tRNA(Ile)-lysidine synthase activity"/>
    <property type="evidence" value="ECO:0007669"/>
    <property type="project" value="UniProtKB-EC"/>
</dbReference>
<keyword evidence="2 8" id="KW-0963">Cytoplasm</keyword>
<dbReference type="InterPro" id="IPR014729">
    <property type="entry name" value="Rossmann-like_a/b/a_fold"/>
</dbReference>
<dbReference type="GO" id="GO:0006400">
    <property type="term" value="P:tRNA modification"/>
    <property type="evidence" value="ECO:0007669"/>
    <property type="project" value="UniProtKB-UniRule"/>
</dbReference>
<evidence type="ECO:0000256" key="4">
    <source>
        <dbReference type="ARBA" id="ARBA00022694"/>
    </source>
</evidence>
<proteinExistence type="inferred from homology"/>
<evidence type="ECO:0000256" key="7">
    <source>
        <dbReference type="ARBA" id="ARBA00048539"/>
    </source>
</evidence>
<dbReference type="PANTHER" id="PTHR43033:SF1">
    <property type="entry name" value="TRNA(ILE)-LYSIDINE SYNTHASE-RELATED"/>
    <property type="match status" value="1"/>
</dbReference>
<dbReference type="SUPFAM" id="SSF56037">
    <property type="entry name" value="PheT/TilS domain"/>
    <property type="match status" value="1"/>
</dbReference>
<dbReference type="SUPFAM" id="SSF82829">
    <property type="entry name" value="MesJ substrate recognition domain-like"/>
    <property type="match status" value="1"/>
</dbReference>
<comment type="subcellular location">
    <subcellularLocation>
        <location evidence="1 8">Cytoplasm</location>
    </subcellularLocation>
</comment>
<reference evidence="10 11" key="1">
    <citation type="submission" date="2019-02" db="EMBL/GenBank/DDBJ databases">
        <authorList>
            <person name="Manzano-Marin A."/>
            <person name="Manzano-Marin A."/>
        </authorList>
    </citation>
    <scope>NUCLEOTIDE SEQUENCE [LARGE SCALE GENOMIC DNA]</scope>
    <source>
        <strain evidence="10 11">ErCisplendens/pseudotsugae</strain>
    </source>
</reference>
<comment type="domain">
    <text evidence="8">The N-terminal region contains the highly conserved SGGXDS motif, predicted to be a P-loop motif involved in ATP binding.</text>
</comment>
<protein>
    <recommendedName>
        <fullName evidence="8">tRNA(Ile)-lysidine synthase</fullName>
        <ecNumber evidence="8">6.3.4.19</ecNumber>
    </recommendedName>
    <alternativeName>
        <fullName evidence="8">tRNA(Ile)-2-lysyl-cytidine synthase</fullName>
    </alternativeName>
    <alternativeName>
        <fullName evidence="8">tRNA(Ile)-lysidine synthetase</fullName>
    </alternativeName>
</protein>
<dbReference type="NCBIfam" id="TIGR02433">
    <property type="entry name" value="lysidine_TilS_C"/>
    <property type="match status" value="1"/>
</dbReference>
<dbReference type="InterPro" id="IPR012094">
    <property type="entry name" value="tRNA_Ile_lys_synt"/>
</dbReference>
<dbReference type="CDD" id="cd01992">
    <property type="entry name" value="TilS_N"/>
    <property type="match status" value="1"/>
</dbReference>
<dbReference type="EMBL" id="LR217705">
    <property type="protein sequence ID" value="VFP80767.1"/>
    <property type="molecule type" value="Genomic_DNA"/>
</dbReference>
<dbReference type="EC" id="6.3.4.19" evidence="8"/>
<evidence type="ECO:0000256" key="2">
    <source>
        <dbReference type="ARBA" id="ARBA00022490"/>
    </source>
</evidence>
<dbReference type="SUPFAM" id="SSF52402">
    <property type="entry name" value="Adenine nucleotide alpha hydrolases-like"/>
    <property type="match status" value="1"/>
</dbReference>
<dbReference type="InterPro" id="IPR012796">
    <property type="entry name" value="Lysidine-tRNA-synth_C"/>
</dbReference>
<dbReference type="GO" id="GO:0005737">
    <property type="term" value="C:cytoplasm"/>
    <property type="evidence" value="ECO:0007669"/>
    <property type="project" value="UniProtKB-SubCell"/>
</dbReference>
<evidence type="ECO:0000256" key="1">
    <source>
        <dbReference type="ARBA" id="ARBA00004496"/>
    </source>
</evidence>
<keyword evidence="4 8" id="KW-0819">tRNA processing</keyword>
<name>A0A451D5A2_9GAMM</name>
<dbReference type="NCBIfam" id="TIGR02432">
    <property type="entry name" value="lysidine_TilS_N"/>
    <property type="match status" value="1"/>
</dbReference>
<sequence length="451" mass="52860">MFDINHLKHLLRDENTVVLAYSGGLDSSVLLHQLVMLREQRLNFQFRAVHINHGLNDSSNKWAAHCSQQCEAWKVSYFLERVHINCQKRLGLEAAAREVRYQALYKAMKKEETLLTAHHQDDQSETVFLALKRGSGPTGLSAMAQIKIHGDHRHIRPLLMWTRSELEAWADYYHLSWITDNSNKDIRYDRNFLRLQIMPLLNKRWPSFSRTVSRSARLCAEQNSLLDEMLEESLYRLMDRSNALYFLPLKSMSVARRSAIFRRWILYQNGFLPSCHVLQKIWTEVACSRLDANPKLKIWKYEVRRFRDRLYWLSITKPLGSCQLFWPFPWFALLLPDGLGEIRQFSGGIILRSPQFDTKVSVRFQAKGKFYVHGRPGKRSLKKLWQEYGIPPWRRQRIPLIFYNDCLVTALNVFITVDGAPLPDKKEWRIVWAHNEAMLLSGNSSGDINNN</sequence>
<gene>
    <name evidence="8 10" type="primary">tilS</name>
    <name evidence="10" type="ORF">ERCISPPS3390_657</name>
</gene>
<keyword evidence="6 8" id="KW-0067">ATP-binding</keyword>
<dbReference type="Gene3D" id="3.40.50.620">
    <property type="entry name" value="HUPs"/>
    <property type="match status" value="1"/>
</dbReference>
<evidence type="ECO:0000313" key="10">
    <source>
        <dbReference type="EMBL" id="VFP80767.1"/>
    </source>
</evidence>
<dbReference type="RefSeq" id="WP_197095369.1">
    <property type="nucleotide sequence ID" value="NZ_LR217705.1"/>
</dbReference>
<accession>A0A451D5A2</accession>
<dbReference type="HAMAP" id="MF_01161">
    <property type="entry name" value="tRNA_Ile_lys_synt"/>
    <property type="match status" value="1"/>
</dbReference>
<organism evidence="10 11">
    <name type="scientific">Candidatus Erwinia haradaeae</name>
    <dbReference type="NCBI Taxonomy" id="1922217"/>
    <lineage>
        <taxon>Bacteria</taxon>
        <taxon>Pseudomonadati</taxon>
        <taxon>Pseudomonadota</taxon>
        <taxon>Gammaproteobacteria</taxon>
        <taxon>Enterobacterales</taxon>
        <taxon>Erwiniaceae</taxon>
        <taxon>Erwinia</taxon>
    </lineage>
</organism>
<evidence type="ECO:0000313" key="11">
    <source>
        <dbReference type="Proteomes" id="UP000294338"/>
    </source>
</evidence>
<comment type="catalytic activity">
    <reaction evidence="7 8">
        <text>cytidine(34) in tRNA(Ile2) + L-lysine + ATP = lysidine(34) in tRNA(Ile2) + AMP + diphosphate + H(+)</text>
        <dbReference type="Rhea" id="RHEA:43744"/>
        <dbReference type="Rhea" id="RHEA-COMP:10625"/>
        <dbReference type="Rhea" id="RHEA-COMP:10670"/>
        <dbReference type="ChEBI" id="CHEBI:15378"/>
        <dbReference type="ChEBI" id="CHEBI:30616"/>
        <dbReference type="ChEBI" id="CHEBI:32551"/>
        <dbReference type="ChEBI" id="CHEBI:33019"/>
        <dbReference type="ChEBI" id="CHEBI:82748"/>
        <dbReference type="ChEBI" id="CHEBI:83665"/>
        <dbReference type="ChEBI" id="CHEBI:456215"/>
        <dbReference type="EC" id="6.3.4.19"/>
    </reaction>
</comment>